<reference evidence="3" key="2">
    <citation type="submission" date="2015-01" db="EMBL/GenBank/DDBJ databases">
        <title>Evolutionary Origins and Diversification of the Mycorrhizal Mutualists.</title>
        <authorList>
            <consortium name="DOE Joint Genome Institute"/>
            <consortium name="Mycorrhizal Genomics Consortium"/>
            <person name="Kohler A."/>
            <person name="Kuo A."/>
            <person name="Nagy L.G."/>
            <person name="Floudas D."/>
            <person name="Copeland A."/>
            <person name="Barry K.W."/>
            <person name="Cichocki N."/>
            <person name="Veneault-Fourrey C."/>
            <person name="LaButti K."/>
            <person name="Lindquist E.A."/>
            <person name="Lipzen A."/>
            <person name="Lundell T."/>
            <person name="Morin E."/>
            <person name="Murat C."/>
            <person name="Riley R."/>
            <person name="Ohm R."/>
            <person name="Sun H."/>
            <person name="Tunlid A."/>
            <person name="Henrissat B."/>
            <person name="Grigoriev I.V."/>
            <person name="Hibbett D.S."/>
            <person name="Martin F."/>
        </authorList>
    </citation>
    <scope>NUCLEOTIDE SEQUENCE [LARGE SCALE GENOMIC DNA]</scope>
    <source>
        <strain evidence="3">MAFF 305830</strain>
    </source>
</reference>
<proteinExistence type="predicted"/>
<keyword evidence="3" id="KW-1185">Reference proteome</keyword>
<protein>
    <submittedName>
        <fullName evidence="2">Uncharacterized protein</fullName>
    </submittedName>
</protein>
<reference evidence="2 3" key="1">
    <citation type="submission" date="2014-04" db="EMBL/GenBank/DDBJ databases">
        <authorList>
            <consortium name="DOE Joint Genome Institute"/>
            <person name="Kuo A."/>
            <person name="Zuccaro A."/>
            <person name="Kohler A."/>
            <person name="Nagy L.G."/>
            <person name="Floudas D."/>
            <person name="Copeland A."/>
            <person name="Barry K.W."/>
            <person name="Cichocki N."/>
            <person name="Veneault-Fourrey C."/>
            <person name="LaButti K."/>
            <person name="Lindquist E.A."/>
            <person name="Lipzen A."/>
            <person name="Lundell T."/>
            <person name="Morin E."/>
            <person name="Murat C."/>
            <person name="Sun H."/>
            <person name="Tunlid A."/>
            <person name="Henrissat B."/>
            <person name="Grigoriev I.V."/>
            <person name="Hibbett D.S."/>
            <person name="Martin F."/>
            <person name="Nordberg H.P."/>
            <person name="Cantor M.N."/>
            <person name="Hua S.X."/>
        </authorList>
    </citation>
    <scope>NUCLEOTIDE SEQUENCE [LARGE SCALE GENOMIC DNA]</scope>
    <source>
        <strain evidence="2 3">MAFF 305830</strain>
    </source>
</reference>
<name>A0A0C3B8I2_SERVB</name>
<keyword evidence="1" id="KW-1133">Transmembrane helix</keyword>
<gene>
    <name evidence="2" type="ORF">M408DRAFT_326753</name>
</gene>
<dbReference type="AlphaFoldDB" id="A0A0C3B8I2"/>
<accession>A0A0C3B8I2</accession>
<feature type="transmembrane region" description="Helical" evidence="1">
    <location>
        <begin position="62"/>
        <end position="85"/>
    </location>
</feature>
<organism evidence="2 3">
    <name type="scientific">Serendipita vermifera MAFF 305830</name>
    <dbReference type="NCBI Taxonomy" id="933852"/>
    <lineage>
        <taxon>Eukaryota</taxon>
        <taxon>Fungi</taxon>
        <taxon>Dikarya</taxon>
        <taxon>Basidiomycota</taxon>
        <taxon>Agaricomycotina</taxon>
        <taxon>Agaricomycetes</taxon>
        <taxon>Sebacinales</taxon>
        <taxon>Serendipitaceae</taxon>
        <taxon>Serendipita</taxon>
    </lineage>
</organism>
<dbReference type="EMBL" id="KN824279">
    <property type="protein sequence ID" value="KIM33105.1"/>
    <property type="molecule type" value="Genomic_DNA"/>
</dbReference>
<evidence type="ECO:0000313" key="3">
    <source>
        <dbReference type="Proteomes" id="UP000054097"/>
    </source>
</evidence>
<evidence type="ECO:0000256" key="1">
    <source>
        <dbReference type="SAM" id="Phobius"/>
    </source>
</evidence>
<keyword evidence="1" id="KW-0812">Transmembrane</keyword>
<dbReference type="Proteomes" id="UP000054097">
    <property type="component" value="Unassembled WGS sequence"/>
</dbReference>
<dbReference type="HOGENOM" id="CLU_1787998_0_0_1"/>
<keyword evidence="1" id="KW-0472">Membrane</keyword>
<sequence>MSVTSYSVDPSAAYSWVGSWAATTTGLDSRSYSPYSGSQTRSASQTTSAQAAPNSSNGFLRIFIPVIVVVLVVLLAGSIVFLLRWRRKRALRAHRRRTSWAASNKFKWHADAKPPFDDAPGIEALPPYPTSPERVTTHERKISIL</sequence>
<evidence type="ECO:0000313" key="2">
    <source>
        <dbReference type="EMBL" id="KIM33105.1"/>
    </source>
</evidence>